<feature type="domain" description="CAAX prenyl protease 2/Lysostaphin resistance protein A-like" evidence="2">
    <location>
        <begin position="118"/>
        <end position="203"/>
    </location>
</feature>
<dbReference type="EMBL" id="RBVX01000047">
    <property type="protein sequence ID" value="RSL29903.1"/>
    <property type="molecule type" value="Genomic_DNA"/>
</dbReference>
<dbReference type="RefSeq" id="WP_125561595.1">
    <property type="nucleotide sequence ID" value="NZ_RBVX01000047.1"/>
</dbReference>
<dbReference type="OrthoDB" id="2194912at2"/>
<keyword evidence="1" id="KW-0472">Membrane</keyword>
<keyword evidence="3" id="KW-0645">Protease</keyword>
<comment type="caution">
    <text evidence="3">The sequence shown here is derived from an EMBL/GenBank/DDBJ whole genome shotgun (WGS) entry which is preliminary data.</text>
</comment>
<keyword evidence="4" id="KW-1185">Reference proteome</keyword>
<dbReference type="PANTHER" id="PTHR36435:SF6">
    <property type="entry name" value="ABORTIVE INFECTION PROTEIN"/>
    <property type="match status" value="1"/>
</dbReference>
<feature type="transmembrane region" description="Helical" evidence="1">
    <location>
        <begin position="75"/>
        <end position="93"/>
    </location>
</feature>
<feature type="transmembrane region" description="Helical" evidence="1">
    <location>
        <begin position="171"/>
        <end position="186"/>
    </location>
</feature>
<evidence type="ECO:0000256" key="1">
    <source>
        <dbReference type="SAM" id="Phobius"/>
    </source>
</evidence>
<dbReference type="GO" id="GO:0006508">
    <property type="term" value="P:proteolysis"/>
    <property type="evidence" value="ECO:0007669"/>
    <property type="project" value="UniProtKB-KW"/>
</dbReference>
<dbReference type="AlphaFoldDB" id="A0A3R9NZZ8"/>
<evidence type="ECO:0000313" key="4">
    <source>
        <dbReference type="Proteomes" id="UP000275076"/>
    </source>
</evidence>
<protein>
    <submittedName>
        <fullName evidence="3">CPBP family intramembrane metalloprotease</fullName>
    </submittedName>
</protein>
<dbReference type="InterPro" id="IPR003675">
    <property type="entry name" value="Rce1/LyrA-like_dom"/>
</dbReference>
<organism evidence="3 4">
    <name type="scientific">Salibacterium salarium</name>
    <dbReference type="NCBI Taxonomy" id="284579"/>
    <lineage>
        <taxon>Bacteria</taxon>
        <taxon>Bacillati</taxon>
        <taxon>Bacillota</taxon>
        <taxon>Bacilli</taxon>
        <taxon>Bacillales</taxon>
        <taxon>Bacillaceae</taxon>
    </lineage>
</organism>
<dbReference type="InterPro" id="IPR052710">
    <property type="entry name" value="CAAX_protease"/>
</dbReference>
<dbReference type="GO" id="GO:0080120">
    <property type="term" value="P:CAAX-box protein maturation"/>
    <property type="evidence" value="ECO:0007669"/>
    <property type="project" value="UniProtKB-ARBA"/>
</dbReference>
<dbReference type="Proteomes" id="UP000275076">
    <property type="component" value="Unassembled WGS sequence"/>
</dbReference>
<keyword evidence="1" id="KW-0812">Transmembrane</keyword>
<feature type="transmembrane region" description="Helical" evidence="1">
    <location>
        <begin position="33"/>
        <end position="54"/>
    </location>
</feature>
<feature type="transmembrane region" description="Helical" evidence="1">
    <location>
        <begin position="191"/>
        <end position="212"/>
    </location>
</feature>
<dbReference type="Pfam" id="PF02517">
    <property type="entry name" value="Rce1-like"/>
    <property type="match status" value="1"/>
</dbReference>
<dbReference type="PANTHER" id="PTHR36435">
    <property type="entry name" value="SLR1288 PROTEIN"/>
    <property type="match status" value="1"/>
</dbReference>
<reference evidence="3 4" key="1">
    <citation type="submission" date="2018-10" db="EMBL/GenBank/DDBJ databases">
        <title>Draft genome sequence of Bacillus salarius IM0101, isolated from a hypersaline soil in Inner Mongolia, China.</title>
        <authorList>
            <person name="Yamprayoonswat W."/>
            <person name="Boonvisut S."/>
            <person name="Jumpathong W."/>
            <person name="Sittihan S."/>
            <person name="Ruangsuj P."/>
            <person name="Wanthongcharoen S."/>
            <person name="Thongpramul N."/>
            <person name="Pimmason S."/>
            <person name="Yu B."/>
            <person name="Yasawong M."/>
        </authorList>
    </citation>
    <scope>NUCLEOTIDE SEQUENCE [LARGE SCALE GENOMIC DNA]</scope>
    <source>
        <strain evidence="3 4">IM0101</strain>
    </source>
</reference>
<keyword evidence="1" id="KW-1133">Transmembrane helix</keyword>
<sequence>MNIRYWLILIVYLLMQLSGPIVIELGWIQEESIFVWTMGSFFVALILFSLLIYPERRLSGHPRLSKTSVGYSIKWAIFGVFMVFIAQYIAILIEKYALGIEPGSQNTEDILSIVKAIPFFAFIVAIIGPILEEIVFRKVIFGAFYKRFNFVISALLSALIFSVVHFDFTHILIYTAVGFTFSYLYVKTGRIIVPIVAHVAMNSYAVLINVLLGDKLQELQEDFEQLNFILGGLVL</sequence>
<proteinExistence type="predicted"/>
<evidence type="ECO:0000259" key="2">
    <source>
        <dbReference type="Pfam" id="PF02517"/>
    </source>
</evidence>
<name>A0A3R9NZZ8_9BACI</name>
<keyword evidence="3" id="KW-0482">Metalloprotease</keyword>
<dbReference type="GO" id="GO:0004175">
    <property type="term" value="F:endopeptidase activity"/>
    <property type="evidence" value="ECO:0007669"/>
    <property type="project" value="UniProtKB-ARBA"/>
</dbReference>
<accession>A0A3R9NZZ8</accession>
<dbReference type="GO" id="GO:0008237">
    <property type="term" value="F:metallopeptidase activity"/>
    <property type="evidence" value="ECO:0007669"/>
    <property type="project" value="UniProtKB-KW"/>
</dbReference>
<feature type="transmembrane region" description="Helical" evidence="1">
    <location>
        <begin position="148"/>
        <end position="165"/>
    </location>
</feature>
<feature type="transmembrane region" description="Helical" evidence="1">
    <location>
        <begin position="113"/>
        <end position="136"/>
    </location>
</feature>
<evidence type="ECO:0000313" key="3">
    <source>
        <dbReference type="EMBL" id="RSL29903.1"/>
    </source>
</evidence>
<keyword evidence="3" id="KW-0378">Hydrolase</keyword>
<feature type="transmembrane region" description="Helical" evidence="1">
    <location>
        <begin position="7"/>
        <end position="27"/>
    </location>
</feature>
<gene>
    <name evidence="3" type="ORF">D7Z54_28615</name>
</gene>